<organism evidence="7 8">
    <name type="scientific">Corchorus olitorius</name>
    <dbReference type="NCBI Taxonomy" id="93759"/>
    <lineage>
        <taxon>Eukaryota</taxon>
        <taxon>Viridiplantae</taxon>
        <taxon>Streptophyta</taxon>
        <taxon>Embryophyta</taxon>
        <taxon>Tracheophyta</taxon>
        <taxon>Spermatophyta</taxon>
        <taxon>Magnoliopsida</taxon>
        <taxon>eudicotyledons</taxon>
        <taxon>Gunneridae</taxon>
        <taxon>Pentapetalae</taxon>
        <taxon>rosids</taxon>
        <taxon>malvids</taxon>
        <taxon>Malvales</taxon>
        <taxon>Malvaceae</taxon>
        <taxon>Grewioideae</taxon>
        <taxon>Apeibeae</taxon>
        <taxon>Corchorus</taxon>
    </lineage>
</organism>
<dbReference type="Gene3D" id="3.80.10.10">
    <property type="entry name" value="Ribonuclease Inhibitor"/>
    <property type="match status" value="3"/>
</dbReference>
<evidence type="ECO:0000313" key="7">
    <source>
        <dbReference type="EMBL" id="OMO63258.1"/>
    </source>
</evidence>
<evidence type="ECO:0000256" key="1">
    <source>
        <dbReference type="ARBA" id="ARBA00004613"/>
    </source>
</evidence>
<keyword evidence="2" id="KW-0964">Secreted</keyword>
<dbReference type="GO" id="GO:0016301">
    <property type="term" value="F:kinase activity"/>
    <property type="evidence" value="ECO:0007669"/>
    <property type="project" value="UniProtKB-KW"/>
</dbReference>
<dbReference type="STRING" id="93759.A0A1R3GYP9"/>
<dbReference type="EMBL" id="AWUE01021137">
    <property type="protein sequence ID" value="OMO63258.1"/>
    <property type="molecule type" value="Genomic_DNA"/>
</dbReference>
<comment type="caution">
    <text evidence="7">The sequence shown here is derived from an EMBL/GenBank/DDBJ whole genome shotgun (WGS) entry which is preliminary data.</text>
</comment>
<comment type="subcellular location">
    <subcellularLocation>
        <location evidence="1">Secreted</location>
    </subcellularLocation>
</comment>
<dbReference type="PANTHER" id="PTHR32093">
    <property type="entry name" value="LEUCINE-RICH REPEAT EXTENSIN-LIKE PROTEIN 3-RELATED"/>
    <property type="match status" value="1"/>
</dbReference>
<dbReference type="InterPro" id="IPR001611">
    <property type="entry name" value="Leu-rich_rpt"/>
</dbReference>
<evidence type="ECO:0000256" key="4">
    <source>
        <dbReference type="ARBA" id="ARBA00022729"/>
    </source>
</evidence>
<accession>A0A1R3GYP9</accession>
<dbReference type="PANTHER" id="PTHR32093:SF128">
    <property type="entry name" value="LEUCINE-RICH REPEAT-CONTAINING N-TERMINAL PLANT-TYPE DOMAIN-CONTAINING PROTEIN"/>
    <property type="match status" value="1"/>
</dbReference>
<keyword evidence="7" id="KW-0808">Transferase</keyword>
<dbReference type="SUPFAM" id="SSF52058">
    <property type="entry name" value="L domain-like"/>
    <property type="match status" value="1"/>
</dbReference>
<name>A0A1R3GYP9_9ROSI</name>
<evidence type="ECO:0000256" key="5">
    <source>
        <dbReference type="ARBA" id="ARBA00022737"/>
    </source>
</evidence>
<evidence type="ECO:0000256" key="3">
    <source>
        <dbReference type="ARBA" id="ARBA00022614"/>
    </source>
</evidence>
<proteinExistence type="predicted"/>
<protein>
    <submittedName>
        <fullName evidence="7">Serine-threonine protein kinase, plant-type</fullName>
    </submittedName>
</protein>
<dbReference type="InterPro" id="IPR051582">
    <property type="entry name" value="LRR_extensin-like_regulator"/>
</dbReference>
<dbReference type="Proteomes" id="UP000187203">
    <property type="component" value="Unassembled WGS sequence"/>
</dbReference>
<dbReference type="Pfam" id="PF00560">
    <property type="entry name" value="LRR_1"/>
    <property type="match status" value="2"/>
</dbReference>
<keyword evidence="8" id="KW-1185">Reference proteome</keyword>
<feature type="signal peptide" evidence="6">
    <location>
        <begin position="1"/>
        <end position="29"/>
    </location>
</feature>
<reference evidence="8" key="1">
    <citation type="submission" date="2013-09" db="EMBL/GenBank/DDBJ databases">
        <title>Corchorus olitorius genome sequencing.</title>
        <authorList>
            <person name="Alam M."/>
            <person name="Haque M.S."/>
            <person name="Islam M.S."/>
            <person name="Emdad E.M."/>
            <person name="Islam M.M."/>
            <person name="Ahmed B."/>
            <person name="Halim A."/>
            <person name="Hossen Q.M.M."/>
            <person name="Hossain M.Z."/>
            <person name="Ahmed R."/>
            <person name="Khan M.M."/>
            <person name="Islam R."/>
            <person name="Rashid M.M."/>
            <person name="Khan S.A."/>
            <person name="Rahman M.S."/>
            <person name="Alam M."/>
            <person name="Yahiya A.S."/>
            <person name="Khan M.S."/>
            <person name="Azam M.S."/>
            <person name="Haque T."/>
            <person name="Lashkar M.Z.H."/>
            <person name="Akhand A.I."/>
            <person name="Morshed G."/>
            <person name="Roy S."/>
            <person name="Uddin K.S."/>
            <person name="Rabeya T."/>
            <person name="Hossain A.S."/>
            <person name="Chowdhury A."/>
            <person name="Snigdha A.R."/>
            <person name="Mortoza M.S."/>
            <person name="Matin S.A."/>
            <person name="Hoque S.M.E."/>
            <person name="Islam M.K."/>
            <person name="Roy D.K."/>
            <person name="Haider R."/>
            <person name="Moosa M.M."/>
            <person name="Elias S.M."/>
            <person name="Hasan A.M."/>
            <person name="Jahan S."/>
            <person name="Shafiuddin M."/>
            <person name="Mahmood N."/>
            <person name="Shommy N.S."/>
        </authorList>
    </citation>
    <scope>NUCLEOTIDE SEQUENCE [LARGE SCALE GENOMIC DNA]</scope>
    <source>
        <strain evidence="8">cv. O-4</strain>
    </source>
</reference>
<keyword evidence="3" id="KW-0433">Leucine-rich repeat</keyword>
<gene>
    <name evidence="7" type="ORF">COLO4_32621</name>
</gene>
<keyword evidence="5" id="KW-0677">Repeat</keyword>
<dbReference type="InterPro" id="IPR032675">
    <property type="entry name" value="LRR_dom_sf"/>
</dbReference>
<dbReference type="OrthoDB" id="676979at2759"/>
<evidence type="ECO:0000256" key="2">
    <source>
        <dbReference type="ARBA" id="ARBA00022525"/>
    </source>
</evidence>
<keyword evidence="4 6" id="KW-0732">Signal</keyword>
<sequence>MGNSTFFCKASTYIISLLFFPFLISEVLCQDSDSPLPAPTPPLAVSTQRLIFKDRRLAVVYPIIQAFKKTITVDPLNKTGNWVGSDICSYSGFYCDNPPDNVSAIALAGIDFNGFLLEAPTLEGFIDKLPDLAIFHANSNKFSGSLPDVSTLPYFYELDISNNDFSGAFPTTVLNIKELSFLDIRFNSFQGTVPPQIWDQALEVLFINNNDFTTQLPENFGSTRVRYLTLANNKLTGPIPRSIRNLNSTLVEVLLLNNKLSGCLPYEIGYLKELKLFDVESNLLTGPLPCSVSCLEKVELLNFANNLFYWEVPEEICALGNLVNLSLADNYFTKVGPVCRKLIKNGVLDVKQNCIHDLPDQKSLLECAEFYLKYIRFCPSPPTNKIIPCKPNAPSHDHNWPRSKKAPLTYKTLERHKS</sequence>
<evidence type="ECO:0000256" key="6">
    <source>
        <dbReference type="SAM" id="SignalP"/>
    </source>
</evidence>
<feature type="chain" id="PRO_5012932666" evidence="6">
    <location>
        <begin position="30"/>
        <end position="418"/>
    </location>
</feature>
<evidence type="ECO:0000313" key="8">
    <source>
        <dbReference type="Proteomes" id="UP000187203"/>
    </source>
</evidence>
<keyword evidence="7" id="KW-0418">Kinase</keyword>
<dbReference type="GO" id="GO:0005576">
    <property type="term" value="C:extracellular region"/>
    <property type="evidence" value="ECO:0007669"/>
    <property type="project" value="UniProtKB-SubCell"/>
</dbReference>
<dbReference type="AlphaFoldDB" id="A0A1R3GYP9"/>